<keyword evidence="4 6" id="KW-0472">Membrane</keyword>
<dbReference type="InterPro" id="IPR013783">
    <property type="entry name" value="Ig-like_fold"/>
</dbReference>
<evidence type="ECO:0000313" key="9">
    <source>
        <dbReference type="EMBL" id="KAK3274238.1"/>
    </source>
</evidence>
<evidence type="ECO:0000256" key="5">
    <source>
        <dbReference type="SAM" id="MobiDB-lite"/>
    </source>
</evidence>
<dbReference type="Pfam" id="PF16403">
    <property type="entry name" value="Bact_surface_Ig-like"/>
    <property type="match status" value="1"/>
</dbReference>
<evidence type="ECO:0000256" key="2">
    <source>
        <dbReference type="ARBA" id="ARBA00022692"/>
    </source>
</evidence>
<feature type="transmembrane region" description="Helical" evidence="6">
    <location>
        <begin position="1155"/>
        <end position="1176"/>
    </location>
</feature>
<feature type="compositionally biased region" description="Pro residues" evidence="5">
    <location>
        <begin position="1"/>
        <end position="14"/>
    </location>
</feature>
<feature type="transmembrane region" description="Helical" evidence="6">
    <location>
        <begin position="1417"/>
        <end position="1438"/>
    </location>
</feature>
<evidence type="ECO:0000256" key="1">
    <source>
        <dbReference type="ARBA" id="ARBA00004141"/>
    </source>
</evidence>
<evidence type="ECO:0000313" key="10">
    <source>
        <dbReference type="Proteomes" id="UP001190700"/>
    </source>
</evidence>
<dbReference type="EMBL" id="LGRX02007838">
    <property type="protein sequence ID" value="KAK3274238.1"/>
    <property type="molecule type" value="Genomic_DNA"/>
</dbReference>
<evidence type="ECO:0000259" key="7">
    <source>
        <dbReference type="Pfam" id="PF08016"/>
    </source>
</evidence>
<keyword evidence="2 6" id="KW-0812">Transmembrane</keyword>
<dbReference type="InterPro" id="IPR032179">
    <property type="entry name" value="Cry22Aa_Ig-like"/>
</dbReference>
<accession>A0AAE0GAG3</accession>
<dbReference type="InterPro" id="IPR013122">
    <property type="entry name" value="PKD1_2_channel"/>
</dbReference>
<keyword evidence="10" id="KW-1185">Reference proteome</keyword>
<feature type="domain" description="Polycystin cation channel PKD1/PKD2" evidence="7">
    <location>
        <begin position="1300"/>
        <end position="1440"/>
    </location>
</feature>
<dbReference type="Pfam" id="PF08016">
    <property type="entry name" value="PKD_channel"/>
    <property type="match status" value="1"/>
</dbReference>
<feature type="transmembrane region" description="Helical" evidence="6">
    <location>
        <begin position="1342"/>
        <end position="1364"/>
    </location>
</feature>
<evidence type="ECO:0008006" key="11">
    <source>
        <dbReference type="Google" id="ProtNLM"/>
    </source>
</evidence>
<feature type="domain" description="Pesticidal crystal protein Cry22Aa Ig-like" evidence="8">
    <location>
        <begin position="242"/>
        <end position="309"/>
    </location>
</feature>
<sequence length="1644" mass="176143">MPSPPAHPPSPPASLHPIRIPSTPSPPLPRRQSHWRQTLLHPLLPFLPPAPPPPPLVYVDALQYEEYEPEASVDTDPPIITRDGEADVEVVQHTAFEDPGVSAFDERDGYVAVTATWTLNSQGLDAIDVHTPTQPGEPYILMYRARDAAGNEAQPVERHVAVVSPCASPSFLCEDGATCARCSWDGAHGNFTCLCLSALDEQDDPDVAAYEPPEDVTAPIIVLLGDGQHGFTDSGTWIMIHNLTLGSHFDDPGVEAYDLEDGDVTGSIRSFGLSAVNTDVATGDDEPYVVTYSVADRAGNEADAARRRIYVYDPCPGGRTCGGGQCGDTNGLCPTFSLGGEEEPDEEPAVPPALALVGSARVTLPQGDAYVACTAESPVSSVCDRGATAWDELEGDLGALVLACSPDGERNRFEQRGVGGCSLDTGVAGVYPLTFEVFNSAGAAAPAVVRNVTVEPHCPPGESLCLSGVGCSTQGVCVEDLVASRSPEDAPPENAAPAIALRVNEAAGSYVSVAQYSEYSQCAAGSEPTAASPCESGATAMDDEDGDLTGSVLACPPAACLDVGCPGHEFATKGVQGCLDTAAEAGTIFEILFMVLDRGAPALNATATRTITIDSPCEAGQELCLEDRVCSSTPCDVRASMQSALTARRRALLADEPPESGAASTNTTAYSNTSVVSRTSVNASGAVHASVELWGEMEALLGSMAATLAATQALHDAMSEDRAGQNAAWEEHHQALWLGGAALEQSDHVETLSATIAEAGSKYANFEAASTATAAIVEESLRAQQARHVEARAAPVNTTWPHEAPEEIDSAGVEGSVLDDSEMEAELASGLSAGRCQDQAGVELGIELSFEVAVANNTGISASDPSEDAGMDATLTRDDGAATAPESSSRKLLRAASASGGDSGGSAGGSVSISTGHDGASNTDASSDDAFHDVKPEEYARAAVDQRHVRNVAVRNTLLGGMLLRSKTRQVNMSHCSTSTRYRRFYTLLGKNTCPEGDAATLPRGKDPVFSPSSSLYNPEVAASGVQGYYNATPGSEEVDLITGIAHPFQTRPEGGLARGAYPFFFDVRAPRSRAREMYSYLEDGMYLQSGGRFMELQAELLTYNSETHVMAHTAVHFRMQPSGSIAVTAATLPLPFQRSAGAIVSRVFQYSSHLPVWVCAGWTLVVVGLFVYHVMELIGRLRHDEQIFGEALDKQSGLALVGSCAHVALLAWQLLRNAYTSEGGLLGHTAIGDVQHHYDVYDNLFAEANFLLPLKMDSLSGGPFTAHQARERWRLQDDDSGLAALTAILEQASWLTVLDGALRGLEVANLLLLFVRLSHATSFHRQMSFVQDTIRRAATELLHLFGLTLTLLVAYSCLAHIVYGAYFENFSTSTRAITSVLQLAICGDWSPFRVLNKNHSQHPRSESFIEHMQDVILLNTLFFIFQGFMLNVLTALINTAKLDTRPTMRHEGYTSVLSDALSILTAQSKQRAMGWPAEACILGALRCAIHEDPRRRQMTTLTRMVAKSVTFRRTSSDLQHASAEEKRAAKQAAALQEILQNEMDARRRESNELCISGTYTLGYLCASDLLDEWQSLERENMKKSKASATYLQHSRRSKRHRFRRDRAIHIAGMCESCTQIEERIQQRSAALEQIVLKIKSRLD</sequence>
<name>A0AAE0GAG3_9CHLO</name>
<dbReference type="GO" id="GO:0016020">
    <property type="term" value="C:membrane"/>
    <property type="evidence" value="ECO:0007669"/>
    <property type="project" value="UniProtKB-SubCell"/>
</dbReference>
<evidence type="ECO:0000256" key="6">
    <source>
        <dbReference type="SAM" id="Phobius"/>
    </source>
</evidence>
<keyword evidence="3 6" id="KW-1133">Transmembrane helix</keyword>
<organism evidence="9 10">
    <name type="scientific">Cymbomonas tetramitiformis</name>
    <dbReference type="NCBI Taxonomy" id="36881"/>
    <lineage>
        <taxon>Eukaryota</taxon>
        <taxon>Viridiplantae</taxon>
        <taxon>Chlorophyta</taxon>
        <taxon>Pyramimonadophyceae</taxon>
        <taxon>Pyramimonadales</taxon>
        <taxon>Pyramimonadaceae</taxon>
        <taxon>Cymbomonas</taxon>
    </lineage>
</organism>
<evidence type="ECO:0000259" key="8">
    <source>
        <dbReference type="Pfam" id="PF16403"/>
    </source>
</evidence>
<comment type="caution">
    <text evidence="9">The sequence shown here is derived from an EMBL/GenBank/DDBJ whole genome shotgun (WGS) entry which is preliminary data.</text>
</comment>
<protein>
    <recommendedName>
        <fullName evidence="11">Polycystin cation channel PKD1/PKD2 domain-containing protein</fullName>
    </recommendedName>
</protein>
<reference evidence="9 10" key="1">
    <citation type="journal article" date="2015" name="Genome Biol. Evol.">
        <title>Comparative Genomics of a Bacterivorous Green Alga Reveals Evolutionary Causalities and Consequences of Phago-Mixotrophic Mode of Nutrition.</title>
        <authorList>
            <person name="Burns J.A."/>
            <person name="Paasch A."/>
            <person name="Narechania A."/>
            <person name="Kim E."/>
        </authorList>
    </citation>
    <scope>NUCLEOTIDE SEQUENCE [LARGE SCALE GENOMIC DNA]</scope>
    <source>
        <strain evidence="9 10">PLY_AMNH</strain>
    </source>
</reference>
<evidence type="ECO:0000256" key="4">
    <source>
        <dbReference type="ARBA" id="ARBA00023136"/>
    </source>
</evidence>
<comment type="subcellular location">
    <subcellularLocation>
        <location evidence="1">Membrane</location>
        <topology evidence="1">Multi-pass membrane protein</topology>
    </subcellularLocation>
</comment>
<evidence type="ECO:0000256" key="3">
    <source>
        <dbReference type="ARBA" id="ARBA00022989"/>
    </source>
</evidence>
<feature type="region of interest" description="Disordered" evidence="5">
    <location>
        <begin position="878"/>
        <end position="931"/>
    </location>
</feature>
<gene>
    <name evidence="9" type="ORF">CYMTET_17570</name>
</gene>
<dbReference type="Gene3D" id="2.60.40.10">
    <property type="entry name" value="Immunoglobulins"/>
    <property type="match status" value="2"/>
</dbReference>
<proteinExistence type="predicted"/>
<dbReference type="Proteomes" id="UP001190700">
    <property type="component" value="Unassembled WGS sequence"/>
</dbReference>
<feature type="region of interest" description="Disordered" evidence="5">
    <location>
        <begin position="1"/>
        <end position="33"/>
    </location>
</feature>